<proteinExistence type="inferred from homology"/>
<protein>
    <recommendedName>
        <fullName evidence="3">DNA-directed DNA polymerase</fullName>
        <ecNumber evidence="3">2.7.7.7</ecNumber>
    </recommendedName>
</protein>
<evidence type="ECO:0000256" key="5">
    <source>
        <dbReference type="ARBA" id="ARBA00022695"/>
    </source>
</evidence>
<dbReference type="GO" id="GO:0003887">
    <property type="term" value="F:DNA-directed DNA polymerase activity"/>
    <property type="evidence" value="ECO:0007669"/>
    <property type="project" value="UniProtKB-KW"/>
</dbReference>
<evidence type="ECO:0000256" key="9">
    <source>
        <dbReference type="ARBA" id="ARBA00049244"/>
    </source>
</evidence>
<dbReference type="Gene3D" id="3.60.21.50">
    <property type="match status" value="1"/>
</dbReference>
<dbReference type="PANTHER" id="PTHR10416">
    <property type="entry name" value="DNA POLYMERASE DELTA SUBUNIT 2"/>
    <property type="match status" value="1"/>
</dbReference>
<dbReference type="OrthoDB" id="3763at2759"/>
<evidence type="ECO:0000313" key="13">
    <source>
        <dbReference type="EMBL" id="TDL27210.1"/>
    </source>
</evidence>
<dbReference type="STRING" id="50990.A0A4Y7QJY7"/>
<keyword evidence="8" id="KW-0539">Nucleus</keyword>
<keyword evidence="5" id="KW-0548">Nucleotidyltransferase</keyword>
<evidence type="ECO:0000256" key="4">
    <source>
        <dbReference type="ARBA" id="ARBA00022679"/>
    </source>
</evidence>
<dbReference type="FunFam" id="2.40.50.430:FF:000002">
    <property type="entry name" value="DNA polymerase delta subunit"/>
    <property type="match status" value="1"/>
</dbReference>
<dbReference type="Gene3D" id="2.40.50.430">
    <property type="match status" value="1"/>
</dbReference>
<name>A0A4Y7QJY7_9AGAM</name>
<dbReference type="GO" id="GO:0043625">
    <property type="term" value="C:delta DNA polymerase complex"/>
    <property type="evidence" value="ECO:0007669"/>
    <property type="project" value="TreeGrafter"/>
</dbReference>
<evidence type="ECO:0000259" key="12">
    <source>
        <dbReference type="Pfam" id="PF18018"/>
    </source>
</evidence>
<evidence type="ECO:0000256" key="7">
    <source>
        <dbReference type="ARBA" id="ARBA00022932"/>
    </source>
</evidence>
<dbReference type="GO" id="GO:0003677">
    <property type="term" value="F:DNA binding"/>
    <property type="evidence" value="ECO:0007669"/>
    <property type="project" value="InterPro"/>
</dbReference>
<organism evidence="13 14">
    <name type="scientific">Rickenella mellea</name>
    <dbReference type="NCBI Taxonomy" id="50990"/>
    <lineage>
        <taxon>Eukaryota</taxon>
        <taxon>Fungi</taxon>
        <taxon>Dikarya</taxon>
        <taxon>Basidiomycota</taxon>
        <taxon>Agaricomycotina</taxon>
        <taxon>Agaricomycetes</taxon>
        <taxon>Hymenochaetales</taxon>
        <taxon>Rickenellaceae</taxon>
        <taxon>Rickenella</taxon>
    </lineage>
</organism>
<dbReference type="PANTHER" id="PTHR10416:SF0">
    <property type="entry name" value="DNA POLYMERASE DELTA SUBUNIT 2"/>
    <property type="match status" value="1"/>
</dbReference>
<dbReference type="Pfam" id="PF04042">
    <property type="entry name" value="DNA_pol_E_B"/>
    <property type="match status" value="1"/>
</dbReference>
<keyword evidence="6" id="KW-0235">DNA replication</keyword>
<reference evidence="13 14" key="1">
    <citation type="submission" date="2018-06" db="EMBL/GenBank/DDBJ databases">
        <title>A transcriptomic atlas of mushroom development highlights an independent origin of complex multicellularity.</title>
        <authorList>
            <consortium name="DOE Joint Genome Institute"/>
            <person name="Krizsan K."/>
            <person name="Almasi E."/>
            <person name="Merenyi Z."/>
            <person name="Sahu N."/>
            <person name="Viragh M."/>
            <person name="Koszo T."/>
            <person name="Mondo S."/>
            <person name="Kiss B."/>
            <person name="Balint B."/>
            <person name="Kues U."/>
            <person name="Barry K."/>
            <person name="Hegedus J.C."/>
            <person name="Henrissat B."/>
            <person name="Johnson J."/>
            <person name="Lipzen A."/>
            <person name="Ohm R."/>
            <person name="Nagy I."/>
            <person name="Pangilinan J."/>
            <person name="Yan J."/>
            <person name="Xiong Y."/>
            <person name="Grigoriev I.V."/>
            <person name="Hibbett D.S."/>
            <person name="Nagy L.G."/>
        </authorList>
    </citation>
    <scope>NUCLEOTIDE SEQUENCE [LARGE SCALE GENOMIC DNA]</scope>
    <source>
        <strain evidence="13 14">SZMC22713</strain>
    </source>
</reference>
<comment type="catalytic activity">
    <reaction evidence="9">
        <text>DNA(n) + a 2'-deoxyribonucleoside 5'-triphosphate = DNA(n+1) + diphosphate</text>
        <dbReference type="Rhea" id="RHEA:22508"/>
        <dbReference type="Rhea" id="RHEA-COMP:17339"/>
        <dbReference type="Rhea" id="RHEA-COMP:17340"/>
        <dbReference type="ChEBI" id="CHEBI:33019"/>
        <dbReference type="ChEBI" id="CHEBI:61560"/>
        <dbReference type="ChEBI" id="CHEBI:173112"/>
        <dbReference type="EC" id="2.7.7.7"/>
    </reaction>
</comment>
<keyword evidence="4" id="KW-0808">Transferase</keyword>
<evidence type="ECO:0000256" key="6">
    <source>
        <dbReference type="ARBA" id="ARBA00022705"/>
    </source>
</evidence>
<dbReference type="AlphaFoldDB" id="A0A4Y7QJY7"/>
<dbReference type="Pfam" id="PF18018">
    <property type="entry name" value="DNA_pol_D_N"/>
    <property type="match status" value="1"/>
</dbReference>
<feature type="domain" description="DNA polymerase delta subunit OB-fold" evidence="12">
    <location>
        <begin position="45"/>
        <end position="177"/>
    </location>
</feature>
<dbReference type="Proteomes" id="UP000294933">
    <property type="component" value="Unassembled WGS sequence"/>
</dbReference>
<dbReference type="InterPro" id="IPR007185">
    <property type="entry name" value="DNA_pol_a/d/e_bsu"/>
</dbReference>
<comment type="subcellular location">
    <subcellularLocation>
        <location evidence="1">Nucleus</location>
    </subcellularLocation>
</comment>
<feature type="domain" description="DNA polymerase alpha/delta/epsilon subunit B" evidence="11">
    <location>
        <begin position="215"/>
        <end position="435"/>
    </location>
</feature>
<evidence type="ECO:0000313" key="14">
    <source>
        <dbReference type="Proteomes" id="UP000294933"/>
    </source>
</evidence>
<dbReference type="EC" id="2.7.7.7" evidence="3"/>
<sequence>MEDSESLQIPIPTSPLHRPPTSQTTLPEDTPSFALGHQHKTYRHQYANIYFIRLRLLRDHVEKKARQRWKNVSGDPQLIPRVLEVVKGDLCFIIGTVYMDMPLKPNVMDDIARDHSIPPPPPREKFCSSDDATMLEDESGRIQLVGDKLKGMTLVTGIIMAALGHETPSGEFTVVDVCFAGLAPQASIGEPITESDEDMEVDRSAPSQIAEGEWIAVVSGLEVGVSSPADGQLQMLAEYLCGEAGGPEDQLQGSRISRLIIAGNSFGASAPPEDVDEIAEKKPRRYGYDATTFSPHATHTLGAFLLDIARVMPVHVLAGASDPSGALLPQQALPRAMFGAVREHYNFACETNPSWLGVAGRSLLVDSGQPLEDMFKYLPSPPVTRLSIATSTLRWRHTAPTAPDTLWCYPYFTADPFVLNVTPHVYIAGNQPLFATRLVKDGDVKCRVVLVPGFSETGALVLVNLKSLRVRVVQFSVAGMNAGGGTSEVPVVDSDGALHDHQ</sequence>
<dbReference type="InterPro" id="IPR024826">
    <property type="entry name" value="DNA_pol_delta/II_ssu"/>
</dbReference>
<dbReference type="InterPro" id="IPR040663">
    <property type="entry name" value="DNA_pol_D_N"/>
</dbReference>
<accession>A0A4Y7QJY7</accession>
<evidence type="ECO:0000256" key="10">
    <source>
        <dbReference type="SAM" id="MobiDB-lite"/>
    </source>
</evidence>
<evidence type="ECO:0000256" key="1">
    <source>
        <dbReference type="ARBA" id="ARBA00004123"/>
    </source>
</evidence>
<dbReference type="VEuPathDB" id="FungiDB:BD410DRAFT_761860"/>
<dbReference type="EMBL" id="ML170159">
    <property type="protein sequence ID" value="TDL27210.1"/>
    <property type="molecule type" value="Genomic_DNA"/>
</dbReference>
<evidence type="ECO:0000256" key="2">
    <source>
        <dbReference type="ARBA" id="ARBA00006035"/>
    </source>
</evidence>
<evidence type="ECO:0000256" key="3">
    <source>
        <dbReference type="ARBA" id="ARBA00012417"/>
    </source>
</evidence>
<feature type="region of interest" description="Disordered" evidence="10">
    <location>
        <begin position="1"/>
        <end position="30"/>
    </location>
</feature>
<evidence type="ECO:0000256" key="8">
    <source>
        <dbReference type="ARBA" id="ARBA00023242"/>
    </source>
</evidence>
<keyword evidence="7" id="KW-0239">DNA-directed DNA polymerase</keyword>
<gene>
    <name evidence="13" type="ORF">BD410DRAFT_761860</name>
</gene>
<dbReference type="GO" id="GO:0006273">
    <property type="term" value="P:lagging strand elongation"/>
    <property type="evidence" value="ECO:0007669"/>
    <property type="project" value="UniProtKB-ARBA"/>
</dbReference>
<keyword evidence="14" id="KW-1185">Reference proteome</keyword>
<evidence type="ECO:0000259" key="11">
    <source>
        <dbReference type="Pfam" id="PF04042"/>
    </source>
</evidence>
<comment type="similarity">
    <text evidence="2">Belongs to the DNA polymerase delta/II small subunit family.</text>
</comment>
<dbReference type="GO" id="GO:0006281">
    <property type="term" value="P:DNA repair"/>
    <property type="evidence" value="ECO:0007669"/>
    <property type="project" value="UniProtKB-ARBA"/>
</dbReference>